<evidence type="ECO:0000256" key="2">
    <source>
        <dbReference type="ARBA" id="ARBA00022448"/>
    </source>
</evidence>
<evidence type="ECO:0000256" key="8">
    <source>
        <dbReference type="SAM" id="Phobius"/>
    </source>
</evidence>
<evidence type="ECO:0000313" key="9">
    <source>
        <dbReference type="EMBL" id="GFM34958.1"/>
    </source>
</evidence>
<dbReference type="RefSeq" id="WP_174406603.1">
    <property type="nucleotide sequence ID" value="NZ_BLVO01000016.1"/>
</dbReference>
<feature type="transmembrane region" description="Helical" evidence="8">
    <location>
        <begin position="129"/>
        <end position="148"/>
    </location>
</feature>
<feature type="transmembrane region" description="Helical" evidence="8">
    <location>
        <begin position="26"/>
        <end position="46"/>
    </location>
</feature>
<evidence type="ECO:0000256" key="7">
    <source>
        <dbReference type="ARBA" id="ARBA00023136"/>
    </source>
</evidence>
<keyword evidence="2" id="KW-0813">Transport</keyword>
<evidence type="ECO:0000256" key="1">
    <source>
        <dbReference type="ARBA" id="ARBA00004651"/>
    </source>
</evidence>
<dbReference type="GO" id="GO:0005886">
    <property type="term" value="C:plasma membrane"/>
    <property type="evidence" value="ECO:0007669"/>
    <property type="project" value="UniProtKB-SubCell"/>
</dbReference>
<keyword evidence="6 8" id="KW-1133">Transmembrane helix</keyword>
<dbReference type="NCBIfam" id="NF007067">
    <property type="entry name" value="PRK09512.1"/>
    <property type="match status" value="1"/>
</dbReference>
<dbReference type="PANTHER" id="PTHR32196">
    <property type="entry name" value="ABC TRANSPORTER PERMEASE PROTEIN YPHD-RELATED-RELATED"/>
    <property type="match status" value="1"/>
</dbReference>
<sequence length="324" mass="33309">MSSTKSASHAGEGVSLKQRLIQQKTLIALVVMIIVVSLLNPNFFTTGNLLNILRQTAVNAIIAVGMTFVILTAGIDLSVGSVLALCGAIGASLIAAELPIVLAVGAALGSGILLGAASGVIISKGKVQAFIATLVSMTMVRGLTLVYTDGRPISTGFTDTADAFSYIGTGYMLGLPVPIWIMAVVFAAAWYVLKHTRLGRYVYALGGNEAATRLSGINVDRIKITVYAIAGFLSALAGLVVTSRLSSAQPTAGAGYELDAIAAVVLGGTSLMGGKGTIMGTLLGALIIGFLNNALNLLDVSSYYQMIAKALVILLAVLVDTKSK</sequence>
<keyword evidence="4" id="KW-0997">Cell inner membrane</keyword>
<feature type="transmembrane region" description="Helical" evidence="8">
    <location>
        <begin position="278"/>
        <end position="295"/>
    </location>
</feature>
<feature type="transmembrane region" description="Helical" evidence="8">
    <location>
        <begin position="52"/>
        <end position="70"/>
    </location>
</feature>
<keyword evidence="3" id="KW-1003">Cell membrane</keyword>
<keyword evidence="7 8" id="KW-0472">Membrane</keyword>
<evidence type="ECO:0000256" key="6">
    <source>
        <dbReference type="ARBA" id="ARBA00022989"/>
    </source>
</evidence>
<feature type="transmembrane region" description="Helical" evidence="8">
    <location>
        <begin position="168"/>
        <end position="193"/>
    </location>
</feature>
<name>A0A7J0BMW5_9BACT</name>
<dbReference type="Pfam" id="PF02653">
    <property type="entry name" value="BPD_transp_2"/>
    <property type="match status" value="1"/>
</dbReference>
<evidence type="ECO:0000256" key="5">
    <source>
        <dbReference type="ARBA" id="ARBA00022692"/>
    </source>
</evidence>
<dbReference type="GO" id="GO:0022857">
    <property type="term" value="F:transmembrane transporter activity"/>
    <property type="evidence" value="ECO:0007669"/>
    <property type="project" value="InterPro"/>
</dbReference>
<evidence type="ECO:0000256" key="4">
    <source>
        <dbReference type="ARBA" id="ARBA00022519"/>
    </source>
</evidence>
<evidence type="ECO:0000313" key="10">
    <source>
        <dbReference type="Proteomes" id="UP000503840"/>
    </source>
</evidence>
<comment type="caution">
    <text evidence="9">The sequence shown here is derived from an EMBL/GenBank/DDBJ whole genome shotgun (WGS) entry which is preliminary data.</text>
</comment>
<feature type="transmembrane region" description="Helical" evidence="8">
    <location>
        <begin position="77"/>
        <end position="94"/>
    </location>
</feature>
<feature type="transmembrane region" description="Helical" evidence="8">
    <location>
        <begin position="224"/>
        <end position="242"/>
    </location>
</feature>
<dbReference type="CDD" id="cd06579">
    <property type="entry name" value="TM_PBP1_transp_AraH_like"/>
    <property type="match status" value="1"/>
</dbReference>
<protein>
    <submittedName>
        <fullName evidence="9">Ribose ABC transporter permease</fullName>
    </submittedName>
</protein>
<keyword evidence="10" id="KW-1185">Reference proteome</keyword>
<dbReference type="EMBL" id="BLVO01000016">
    <property type="protein sequence ID" value="GFM34958.1"/>
    <property type="molecule type" value="Genomic_DNA"/>
</dbReference>
<reference evidence="9 10" key="1">
    <citation type="submission" date="2020-05" db="EMBL/GenBank/DDBJ databases">
        <title>Draft genome sequence of Desulfovibrio sp. strain HN2T.</title>
        <authorList>
            <person name="Ueno A."/>
            <person name="Tamazawa S."/>
            <person name="Tamamura S."/>
            <person name="Murakami T."/>
            <person name="Kiyama T."/>
            <person name="Inomata H."/>
            <person name="Amano Y."/>
            <person name="Miyakawa K."/>
            <person name="Tamaki H."/>
            <person name="Naganuma T."/>
            <person name="Kaneko K."/>
        </authorList>
    </citation>
    <scope>NUCLEOTIDE SEQUENCE [LARGE SCALE GENOMIC DNA]</scope>
    <source>
        <strain evidence="9 10">HN2</strain>
    </source>
</reference>
<accession>A0A7J0BMW5</accession>
<proteinExistence type="predicted"/>
<feature type="transmembrane region" description="Helical" evidence="8">
    <location>
        <begin position="100"/>
        <end position="122"/>
    </location>
</feature>
<keyword evidence="5 8" id="KW-0812">Transmembrane</keyword>
<gene>
    <name evidence="9" type="primary">rbsC</name>
    <name evidence="9" type="ORF">DSM101010T_33230</name>
</gene>
<dbReference type="AlphaFoldDB" id="A0A7J0BMW5"/>
<organism evidence="9 10">
    <name type="scientific">Desulfovibrio subterraneus</name>
    <dbReference type="NCBI Taxonomy" id="2718620"/>
    <lineage>
        <taxon>Bacteria</taxon>
        <taxon>Pseudomonadati</taxon>
        <taxon>Thermodesulfobacteriota</taxon>
        <taxon>Desulfovibrionia</taxon>
        <taxon>Desulfovibrionales</taxon>
        <taxon>Desulfovibrionaceae</taxon>
        <taxon>Desulfovibrio</taxon>
    </lineage>
</organism>
<comment type="subcellular location">
    <subcellularLocation>
        <location evidence="1">Cell membrane</location>
        <topology evidence="1">Multi-pass membrane protein</topology>
    </subcellularLocation>
</comment>
<dbReference type="PANTHER" id="PTHR32196:SF21">
    <property type="entry name" value="ABC TRANSPORTER PERMEASE PROTEIN YPHD-RELATED"/>
    <property type="match status" value="1"/>
</dbReference>
<evidence type="ECO:0000256" key="3">
    <source>
        <dbReference type="ARBA" id="ARBA00022475"/>
    </source>
</evidence>
<dbReference type="Proteomes" id="UP000503840">
    <property type="component" value="Unassembled WGS sequence"/>
</dbReference>
<dbReference type="InterPro" id="IPR001851">
    <property type="entry name" value="ABC_transp_permease"/>
</dbReference>